<keyword evidence="2" id="KW-1185">Reference proteome</keyword>
<dbReference type="SUPFAM" id="SSF51905">
    <property type="entry name" value="FAD/NAD(P)-binding domain"/>
    <property type="match status" value="1"/>
</dbReference>
<dbReference type="Proteomes" id="UP000198327">
    <property type="component" value="Unassembled WGS sequence"/>
</dbReference>
<dbReference type="EMBL" id="FZOW01000023">
    <property type="protein sequence ID" value="SNT46932.1"/>
    <property type="molecule type" value="Genomic_DNA"/>
</dbReference>
<name>A0A239MXM6_9NOCA</name>
<evidence type="ECO:0008006" key="3">
    <source>
        <dbReference type="Google" id="ProtNLM"/>
    </source>
</evidence>
<proteinExistence type="predicted"/>
<dbReference type="PROSITE" id="PS51257">
    <property type="entry name" value="PROKAR_LIPOPROTEIN"/>
    <property type="match status" value="1"/>
</dbReference>
<protein>
    <recommendedName>
        <fullName evidence="3">Amine oxidase domain-containing protein</fullName>
    </recommendedName>
</protein>
<dbReference type="AlphaFoldDB" id="A0A239MXM6"/>
<dbReference type="PANTHER" id="PTHR16128">
    <property type="entry name" value="FAD/NAD(P)-BINDING OXIDOREDUCTASE FAMILY PROTEIN"/>
    <property type="match status" value="1"/>
</dbReference>
<dbReference type="InterPro" id="IPR036188">
    <property type="entry name" value="FAD/NAD-bd_sf"/>
</dbReference>
<dbReference type="Pfam" id="PF13450">
    <property type="entry name" value="NAD_binding_8"/>
    <property type="match status" value="1"/>
</dbReference>
<dbReference type="Gene3D" id="3.50.50.60">
    <property type="entry name" value="FAD/NAD(P)-binding domain"/>
    <property type="match status" value="1"/>
</dbReference>
<dbReference type="STRING" id="398843.A3K89_00520"/>
<organism evidence="1 2">
    <name type="scientific">Rhodococcoides kyotonense</name>
    <dbReference type="NCBI Taxonomy" id="398843"/>
    <lineage>
        <taxon>Bacteria</taxon>
        <taxon>Bacillati</taxon>
        <taxon>Actinomycetota</taxon>
        <taxon>Actinomycetes</taxon>
        <taxon>Mycobacteriales</taxon>
        <taxon>Nocardiaceae</taxon>
        <taxon>Rhodococcoides</taxon>
    </lineage>
</organism>
<dbReference type="Gene3D" id="3.90.660.10">
    <property type="match status" value="1"/>
</dbReference>
<dbReference type="PANTHER" id="PTHR16128:SF5">
    <property type="entry name" value="FAD_NAD(P)-BINDING OXIDOREDUCTASE FAMILY PROTEIN"/>
    <property type="match status" value="1"/>
</dbReference>
<gene>
    <name evidence="1" type="ORF">SAMN05421642_12378</name>
</gene>
<evidence type="ECO:0000313" key="1">
    <source>
        <dbReference type="EMBL" id="SNT46932.1"/>
    </source>
</evidence>
<evidence type="ECO:0000313" key="2">
    <source>
        <dbReference type="Proteomes" id="UP000198327"/>
    </source>
</evidence>
<reference evidence="2" key="1">
    <citation type="submission" date="2017-06" db="EMBL/GenBank/DDBJ databases">
        <authorList>
            <person name="Varghese N."/>
            <person name="Submissions S."/>
        </authorList>
    </citation>
    <scope>NUCLEOTIDE SEQUENCE [LARGE SCALE GENOMIC DNA]</scope>
    <source>
        <strain evidence="2">JCM 23211</strain>
    </source>
</reference>
<sequence length="321" mass="34121">MVDRAVVAMTRPTPDTGITIVGAGIAGAACATVLRDAGVAFRLVDRSLAVGGRMASPELNGRRVDIGAGYFTVRDPEFAALVARWESAGLARPWTDTFGVLSPGATPETSTGPTRWRTPDGLRSLVRSMLADVHVDTETVSALPDGDVVLAMPDPQASRLATVPDAVDYQPVLTVVGEFDALQLPFHDAAFVNDHPVVEFLADDGARRGDDAPVLVAHTTAEFAREHRGDPDSAIAPVVAALDELVGTGNPVRTHVHRWSFGKPVSAHDATFALIESRERRTGFAGDQWCPTGAPRIESAWRSGTDLGRALVQQYSRDGNA</sequence>
<accession>A0A239MXM6</accession>